<evidence type="ECO:0000256" key="9">
    <source>
        <dbReference type="ARBA" id="ARBA00022989"/>
    </source>
</evidence>
<evidence type="ECO:0000256" key="8">
    <source>
        <dbReference type="ARBA" id="ARBA00022692"/>
    </source>
</evidence>
<proteinExistence type="inferred from homology"/>
<dbReference type="GO" id="GO:0003882">
    <property type="term" value="F:CDP-diacylglycerol-serine O-phosphatidyltransferase activity"/>
    <property type="evidence" value="ECO:0007669"/>
    <property type="project" value="UniProtKB-EC"/>
</dbReference>
<evidence type="ECO:0000256" key="11">
    <source>
        <dbReference type="ARBA" id="ARBA00023136"/>
    </source>
</evidence>
<evidence type="ECO:0000256" key="2">
    <source>
        <dbReference type="ARBA" id="ARBA00004127"/>
    </source>
</evidence>
<dbReference type="AlphaFoldDB" id="A0A077DJ32"/>
<evidence type="ECO:0000256" key="5">
    <source>
        <dbReference type="ARBA" id="ARBA00017171"/>
    </source>
</evidence>
<evidence type="ECO:0000256" key="16">
    <source>
        <dbReference type="SAM" id="Phobius"/>
    </source>
</evidence>
<dbReference type="InterPro" id="IPR004533">
    <property type="entry name" value="CDP-diaglyc--ser_O-PTrfase"/>
</dbReference>
<comment type="catalytic activity">
    <reaction evidence="1">
        <text>a CDP-1,2-diacyl-sn-glycerol + L-serine = a 1,2-diacyl-sn-glycero-3-phospho-L-serine + CMP + H(+)</text>
        <dbReference type="Rhea" id="RHEA:16913"/>
        <dbReference type="ChEBI" id="CHEBI:15378"/>
        <dbReference type="ChEBI" id="CHEBI:33384"/>
        <dbReference type="ChEBI" id="CHEBI:57262"/>
        <dbReference type="ChEBI" id="CHEBI:58332"/>
        <dbReference type="ChEBI" id="CHEBI:60377"/>
        <dbReference type="EC" id="2.7.8.8"/>
    </reaction>
</comment>
<keyword evidence="7 15" id="KW-0808">Transferase</keyword>
<evidence type="ECO:0000256" key="1">
    <source>
        <dbReference type="ARBA" id="ARBA00000287"/>
    </source>
</evidence>
<dbReference type="GO" id="GO:0016020">
    <property type="term" value="C:membrane"/>
    <property type="evidence" value="ECO:0007669"/>
    <property type="project" value="InterPro"/>
</dbReference>
<dbReference type="Gene3D" id="1.20.120.1760">
    <property type="match status" value="1"/>
</dbReference>
<dbReference type="GO" id="GO:0012505">
    <property type="term" value="C:endomembrane system"/>
    <property type="evidence" value="ECO:0007669"/>
    <property type="project" value="UniProtKB-SubCell"/>
</dbReference>
<feature type="transmembrane region" description="Helical" evidence="16">
    <location>
        <begin position="102"/>
        <end position="120"/>
    </location>
</feature>
<feature type="transmembrane region" description="Helical" evidence="16">
    <location>
        <begin position="165"/>
        <end position="185"/>
    </location>
</feature>
<comment type="subcellular location">
    <subcellularLocation>
        <location evidence="2">Endomembrane system</location>
        <topology evidence="2">Multi-pass membrane protein</topology>
    </subcellularLocation>
</comment>
<feature type="transmembrane region" description="Helical" evidence="16">
    <location>
        <begin position="12"/>
        <end position="33"/>
    </location>
</feature>
<evidence type="ECO:0000256" key="3">
    <source>
        <dbReference type="ARBA" id="ARBA00010441"/>
    </source>
</evidence>
<keyword evidence="18" id="KW-1185">Reference proteome</keyword>
<dbReference type="InterPro" id="IPR000462">
    <property type="entry name" value="CDP-OH_P_trans"/>
</dbReference>
<feature type="transmembrane region" description="Helical" evidence="16">
    <location>
        <begin position="197"/>
        <end position="214"/>
    </location>
</feature>
<keyword evidence="8 16" id="KW-0812">Transmembrane</keyword>
<dbReference type="EC" id="2.7.8.8" evidence="4"/>
<sequence length="250" mass="27924">MKSADRLRYHKSAYLLPNAATTGNLFAGFYAIIQSIAGNFELAVMALLVGMIMDALDGRIARLTKTQSSFGEQYDSMSDMVTFGLAPAMLAYYYLLHELGRWGWFACFIYIACAAVRLARFNTNIGVVDSRFFQGLPSPSAAAIVGGFVWLLVDNKLPPYMLNAWLVFSIVIYAGLSMVSNAPFISGKKMAFQGNHSAQIWVLVTILLVAVILINPPVMIFALFMCYAVSGWCVLYYRWTKVRKKRKKML</sequence>
<reference evidence="17 18" key="1">
    <citation type="journal article" date="2014" name="BMC Genomics">
        <title>A genomic perspective on a new bacterial genus and species from the Alcaligenaceae family, Basilea psittacipulmonis.</title>
        <authorList>
            <person name="Whiteson K.L."/>
            <person name="Hernandez D."/>
            <person name="Lazarevic V."/>
            <person name="Gaia N."/>
            <person name="Farinelli L."/>
            <person name="Francois P."/>
            <person name="Pilo P."/>
            <person name="Frey J."/>
            <person name="Schrenzel J."/>
        </authorList>
    </citation>
    <scope>NUCLEOTIDE SEQUENCE [LARGE SCALE GENOMIC DNA]</scope>
    <source>
        <strain evidence="17 18">DSM 24701</strain>
    </source>
</reference>
<evidence type="ECO:0000256" key="12">
    <source>
        <dbReference type="ARBA" id="ARBA00023209"/>
    </source>
</evidence>
<evidence type="ECO:0000256" key="6">
    <source>
        <dbReference type="ARBA" id="ARBA00022516"/>
    </source>
</evidence>
<dbReference type="HOGENOM" id="CLU_049944_2_0_4"/>
<accession>A0A077DJ32</accession>
<feature type="transmembrane region" description="Helical" evidence="16">
    <location>
        <begin position="220"/>
        <end position="239"/>
    </location>
</feature>
<dbReference type="PROSITE" id="PS00379">
    <property type="entry name" value="CDP_ALCOHOL_P_TRANSF"/>
    <property type="match status" value="1"/>
</dbReference>
<evidence type="ECO:0000313" key="18">
    <source>
        <dbReference type="Proteomes" id="UP000028945"/>
    </source>
</evidence>
<keyword evidence="6" id="KW-0444">Lipid biosynthesis</keyword>
<dbReference type="OrthoDB" id="9777147at2"/>
<dbReference type="KEGG" id="bpsi:IX83_07390"/>
<keyword evidence="10" id="KW-0443">Lipid metabolism</keyword>
<dbReference type="InterPro" id="IPR048254">
    <property type="entry name" value="CDP_ALCOHOL_P_TRANSF_CS"/>
</dbReference>
<name>A0A077DJ32_9BURK</name>
<keyword evidence="9 16" id="KW-1133">Transmembrane helix</keyword>
<dbReference type="InterPro" id="IPR050324">
    <property type="entry name" value="CDP-alcohol_PTase-I"/>
</dbReference>
<dbReference type="eggNOG" id="COG1183">
    <property type="taxonomic scope" value="Bacteria"/>
</dbReference>
<evidence type="ECO:0000256" key="14">
    <source>
        <dbReference type="ARBA" id="ARBA00032361"/>
    </source>
</evidence>
<dbReference type="EMBL" id="CP009238">
    <property type="protein sequence ID" value="AIL33143.1"/>
    <property type="molecule type" value="Genomic_DNA"/>
</dbReference>
<evidence type="ECO:0000313" key="17">
    <source>
        <dbReference type="EMBL" id="AIL33143.1"/>
    </source>
</evidence>
<dbReference type="PANTHER" id="PTHR14269:SF61">
    <property type="entry name" value="CDP-DIACYLGLYCEROL--SERINE O-PHOSPHATIDYLTRANSFERASE"/>
    <property type="match status" value="1"/>
</dbReference>
<dbReference type="RefSeq" id="WP_038500779.1">
    <property type="nucleotide sequence ID" value="NZ_AFWK01000012.1"/>
</dbReference>
<evidence type="ECO:0000256" key="13">
    <source>
        <dbReference type="ARBA" id="ARBA00023264"/>
    </source>
</evidence>
<feature type="transmembrane region" description="Helical" evidence="16">
    <location>
        <begin position="132"/>
        <end position="153"/>
    </location>
</feature>
<keyword evidence="13" id="KW-1208">Phospholipid metabolism</keyword>
<dbReference type="Pfam" id="PF01066">
    <property type="entry name" value="CDP-OH_P_transf"/>
    <property type="match status" value="1"/>
</dbReference>
<dbReference type="PANTHER" id="PTHR14269">
    <property type="entry name" value="CDP-DIACYLGLYCEROL--GLYCEROL-3-PHOSPHATE 3-PHOSPHATIDYLTRANSFERASE-RELATED"/>
    <property type="match status" value="1"/>
</dbReference>
<keyword evidence="12" id="KW-0594">Phospholipid biosynthesis</keyword>
<dbReference type="Proteomes" id="UP000028945">
    <property type="component" value="Chromosome"/>
</dbReference>
<evidence type="ECO:0000256" key="10">
    <source>
        <dbReference type="ARBA" id="ARBA00023098"/>
    </source>
</evidence>
<dbReference type="STRING" id="1072685.IX83_07390"/>
<comment type="similarity">
    <text evidence="3 15">Belongs to the CDP-alcohol phosphatidyltransferase class-I family.</text>
</comment>
<dbReference type="GO" id="GO:0008654">
    <property type="term" value="P:phospholipid biosynthetic process"/>
    <property type="evidence" value="ECO:0007669"/>
    <property type="project" value="UniProtKB-KW"/>
</dbReference>
<evidence type="ECO:0000256" key="4">
    <source>
        <dbReference type="ARBA" id="ARBA00013174"/>
    </source>
</evidence>
<organism evidence="17 18">
    <name type="scientific">Basilea psittacipulmonis DSM 24701</name>
    <dbReference type="NCBI Taxonomy" id="1072685"/>
    <lineage>
        <taxon>Bacteria</taxon>
        <taxon>Pseudomonadati</taxon>
        <taxon>Pseudomonadota</taxon>
        <taxon>Betaproteobacteria</taxon>
        <taxon>Burkholderiales</taxon>
        <taxon>Alcaligenaceae</taxon>
        <taxon>Basilea</taxon>
    </lineage>
</organism>
<keyword evidence="11 16" id="KW-0472">Membrane</keyword>
<dbReference type="InterPro" id="IPR043130">
    <property type="entry name" value="CDP-OH_PTrfase_TM_dom"/>
</dbReference>
<gene>
    <name evidence="17" type="ORF">IX83_07390</name>
</gene>
<protein>
    <recommendedName>
        <fullName evidence="5">CDP-diacylglycerol--serine O-phosphatidyltransferase</fullName>
        <ecNumber evidence="4">2.7.8.8</ecNumber>
    </recommendedName>
    <alternativeName>
        <fullName evidence="14">Phosphatidylserine synthase</fullName>
    </alternativeName>
</protein>
<dbReference type="NCBIfam" id="TIGR00473">
    <property type="entry name" value="pssA"/>
    <property type="match status" value="1"/>
</dbReference>
<evidence type="ECO:0000256" key="7">
    <source>
        <dbReference type="ARBA" id="ARBA00022679"/>
    </source>
</evidence>
<evidence type="ECO:0000256" key="15">
    <source>
        <dbReference type="RuleBase" id="RU003750"/>
    </source>
</evidence>